<gene>
    <name evidence="8" type="ORF">GOMPHAMPRED_003746</name>
</gene>
<dbReference type="InterPro" id="IPR029510">
    <property type="entry name" value="Ald_DH_CS_GLU"/>
</dbReference>
<comment type="catalytic activity">
    <reaction evidence="4">
        <text>an aldehyde + NAD(+) + H2O = a carboxylate + NADH + 2 H(+)</text>
        <dbReference type="Rhea" id="RHEA:16185"/>
        <dbReference type="ChEBI" id="CHEBI:15377"/>
        <dbReference type="ChEBI" id="CHEBI:15378"/>
        <dbReference type="ChEBI" id="CHEBI:17478"/>
        <dbReference type="ChEBI" id="CHEBI:29067"/>
        <dbReference type="ChEBI" id="CHEBI:57540"/>
        <dbReference type="ChEBI" id="CHEBI:57945"/>
        <dbReference type="EC" id="1.2.1.3"/>
    </reaction>
</comment>
<evidence type="ECO:0000259" key="7">
    <source>
        <dbReference type="Pfam" id="PF00171"/>
    </source>
</evidence>
<evidence type="ECO:0000256" key="5">
    <source>
        <dbReference type="PROSITE-ProRule" id="PRU10007"/>
    </source>
</evidence>
<evidence type="ECO:0000256" key="1">
    <source>
        <dbReference type="ARBA" id="ARBA00009986"/>
    </source>
</evidence>
<dbReference type="Proteomes" id="UP000664169">
    <property type="component" value="Unassembled WGS sequence"/>
</dbReference>
<evidence type="ECO:0000256" key="2">
    <source>
        <dbReference type="ARBA" id="ARBA00023002"/>
    </source>
</evidence>
<keyword evidence="2 6" id="KW-0560">Oxidoreductase</keyword>
<evidence type="ECO:0000313" key="9">
    <source>
        <dbReference type="Proteomes" id="UP000664169"/>
    </source>
</evidence>
<evidence type="ECO:0000313" key="8">
    <source>
        <dbReference type="EMBL" id="CAF9924863.1"/>
    </source>
</evidence>
<proteinExistence type="inferred from homology"/>
<dbReference type="FunFam" id="3.40.309.10:FF:000012">
    <property type="entry name" value="Betaine aldehyde dehydrogenase"/>
    <property type="match status" value="1"/>
</dbReference>
<feature type="domain" description="Aldehyde dehydrogenase" evidence="7">
    <location>
        <begin position="46"/>
        <end position="467"/>
    </location>
</feature>
<dbReference type="GO" id="GO:0004029">
    <property type="term" value="F:aldehyde dehydrogenase (NAD+) activity"/>
    <property type="evidence" value="ECO:0007669"/>
    <property type="project" value="UniProtKB-EC"/>
</dbReference>
<organism evidence="8 9">
    <name type="scientific">Gomphillus americanus</name>
    <dbReference type="NCBI Taxonomy" id="1940652"/>
    <lineage>
        <taxon>Eukaryota</taxon>
        <taxon>Fungi</taxon>
        <taxon>Dikarya</taxon>
        <taxon>Ascomycota</taxon>
        <taxon>Pezizomycotina</taxon>
        <taxon>Lecanoromycetes</taxon>
        <taxon>OSLEUM clade</taxon>
        <taxon>Ostropomycetidae</taxon>
        <taxon>Ostropales</taxon>
        <taxon>Graphidaceae</taxon>
        <taxon>Gomphilloideae</taxon>
        <taxon>Gomphillus</taxon>
    </lineage>
</organism>
<reference evidence="8" key="1">
    <citation type="submission" date="2021-03" db="EMBL/GenBank/DDBJ databases">
        <authorList>
            <person name="Tagirdzhanova G."/>
        </authorList>
    </citation>
    <scope>NUCLEOTIDE SEQUENCE</scope>
</reference>
<dbReference type="GO" id="GO:0046394">
    <property type="term" value="P:carboxylic acid biosynthetic process"/>
    <property type="evidence" value="ECO:0007669"/>
    <property type="project" value="UniProtKB-ARBA"/>
</dbReference>
<evidence type="ECO:0000256" key="4">
    <source>
        <dbReference type="ARBA" id="ARBA00049194"/>
    </source>
</evidence>
<name>A0A8H3IMV1_9LECA</name>
<dbReference type="EC" id="1.2.1.3" evidence="3"/>
<dbReference type="InterPro" id="IPR016161">
    <property type="entry name" value="Ald_DH/histidinol_DH"/>
</dbReference>
<feature type="active site" evidence="5">
    <location>
        <position position="244"/>
    </location>
</feature>
<dbReference type="Gene3D" id="3.40.309.10">
    <property type="entry name" value="Aldehyde Dehydrogenase, Chain A, domain 2"/>
    <property type="match status" value="1"/>
</dbReference>
<dbReference type="EMBL" id="CAJPDQ010000022">
    <property type="protein sequence ID" value="CAF9924863.1"/>
    <property type="molecule type" value="Genomic_DNA"/>
</dbReference>
<keyword evidence="9" id="KW-1185">Reference proteome</keyword>
<dbReference type="InterPro" id="IPR016162">
    <property type="entry name" value="Ald_DH_N"/>
</dbReference>
<dbReference type="FunFam" id="3.40.605.10:FF:000026">
    <property type="entry name" value="Aldehyde dehydrogenase, putative"/>
    <property type="match status" value="1"/>
</dbReference>
<dbReference type="OrthoDB" id="310895at2759"/>
<dbReference type="PANTHER" id="PTHR11699">
    <property type="entry name" value="ALDEHYDE DEHYDROGENASE-RELATED"/>
    <property type="match status" value="1"/>
</dbReference>
<dbReference type="PROSITE" id="PS00687">
    <property type="entry name" value="ALDEHYDE_DEHYDR_GLU"/>
    <property type="match status" value="1"/>
</dbReference>
<dbReference type="InterPro" id="IPR016163">
    <property type="entry name" value="Ald_DH_C"/>
</dbReference>
<dbReference type="SUPFAM" id="SSF53720">
    <property type="entry name" value="ALDH-like"/>
    <property type="match status" value="1"/>
</dbReference>
<dbReference type="InterPro" id="IPR015590">
    <property type="entry name" value="Aldehyde_DH_dom"/>
</dbReference>
<comment type="similarity">
    <text evidence="1 6">Belongs to the aldehyde dehydrogenase family.</text>
</comment>
<sequence>MIEILTINKRSIKLHTQLFINGEWTDPKQGKKFDIEDPSTGKNLVARKAFKTWSKTDARERAKILFRLADLMEQHGDDLIAIECADTGKTFKSCTAIDLPASVATIRYYAGWADKIHGTTVNTPGMMAYTRREPIGVCGQITPWNFPLLMFCWKIGPALATGNVVVIKTAESTPLSALKMAELIKEAGFPPGVFNLVSGFGKTAGAAIAKHMDIDKVAFTGSTVTGREILKAAATSNLKKVTLELGGKSPNIIFDDADVEQAVKWSSFGINLHMGQVCHAGSRIYVQEGIYDKFLKAFTAEMKSRTVGDQWSGSDQGPQNSKMQHDKILSLIASGREEGATVHLGGNKIEKDGGYYIEPTIFTDVRPEFKIMREEIFGPVVSIAKFKTEEEVLEWANDTDYGLAGGCFTKDYARAVRVSEALRAGTVWVNMFNFLTGILPFGGYKQSGIGRECGEAVLQNYLETKSVYWNMGIDCPPL</sequence>
<comment type="caution">
    <text evidence="8">The sequence shown here is derived from an EMBL/GenBank/DDBJ whole genome shotgun (WGS) entry which is preliminary data.</text>
</comment>
<dbReference type="Gene3D" id="3.40.605.10">
    <property type="entry name" value="Aldehyde Dehydrogenase, Chain A, domain 1"/>
    <property type="match status" value="1"/>
</dbReference>
<dbReference type="Pfam" id="PF00171">
    <property type="entry name" value="Aldedh"/>
    <property type="match status" value="1"/>
</dbReference>
<accession>A0A8H3IMV1</accession>
<protein>
    <recommendedName>
        <fullName evidence="3">aldehyde dehydrogenase (NAD(+))</fullName>
        <ecNumber evidence="3">1.2.1.3</ecNumber>
    </recommendedName>
</protein>
<evidence type="ECO:0000256" key="3">
    <source>
        <dbReference type="ARBA" id="ARBA00024226"/>
    </source>
</evidence>
<evidence type="ECO:0000256" key="6">
    <source>
        <dbReference type="RuleBase" id="RU003345"/>
    </source>
</evidence>
<dbReference type="CDD" id="cd07091">
    <property type="entry name" value="ALDH_F1-2_Ald2-like"/>
    <property type="match status" value="1"/>
</dbReference>
<dbReference type="AlphaFoldDB" id="A0A8H3IMV1"/>
<dbReference type="FunFam" id="3.40.605.10:FF:000001">
    <property type="entry name" value="Aldehyde dehydrogenase 1"/>
    <property type="match status" value="1"/>
</dbReference>